<dbReference type="SUPFAM" id="SSF142984">
    <property type="entry name" value="Nqo1 middle domain-like"/>
    <property type="match status" value="1"/>
</dbReference>
<gene>
    <name evidence="7" type="ORF">MNBD_GAMMA17-1156</name>
</gene>
<keyword evidence="3" id="KW-0479">Metal-binding</keyword>
<dbReference type="SUPFAM" id="SSF140490">
    <property type="entry name" value="Nqo1C-terminal domain-like"/>
    <property type="match status" value="1"/>
</dbReference>
<protein>
    <submittedName>
        <fullName evidence="7">NADH-ubiquinone oxidoreductase chain F</fullName>
        <ecNumber evidence="7">1.6.5.3</ecNumber>
    </submittedName>
</protein>
<dbReference type="Gene3D" id="3.40.50.11540">
    <property type="entry name" value="NADH-ubiquinone oxidoreductase 51kDa subunit"/>
    <property type="match status" value="1"/>
</dbReference>
<reference evidence="7" key="1">
    <citation type="submission" date="2018-06" db="EMBL/GenBank/DDBJ databases">
        <authorList>
            <person name="Zhirakovskaya E."/>
        </authorList>
    </citation>
    <scope>NUCLEOTIDE SEQUENCE</scope>
</reference>
<evidence type="ECO:0000256" key="4">
    <source>
        <dbReference type="ARBA" id="ARBA00023004"/>
    </source>
</evidence>
<keyword evidence="2" id="KW-0004">4Fe-4S</keyword>
<evidence type="ECO:0000259" key="6">
    <source>
        <dbReference type="SMART" id="SM00928"/>
    </source>
</evidence>
<dbReference type="GO" id="GO:0016491">
    <property type="term" value="F:oxidoreductase activity"/>
    <property type="evidence" value="ECO:0007669"/>
    <property type="project" value="UniProtKB-KW"/>
</dbReference>
<dbReference type="AlphaFoldDB" id="A0A3B0ZCR8"/>
<proteinExistence type="inferred from homology"/>
<evidence type="ECO:0000256" key="3">
    <source>
        <dbReference type="ARBA" id="ARBA00022723"/>
    </source>
</evidence>
<dbReference type="Gene3D" id="1.20.1440.230">
    <property type="entry name" value="NADH-ubiquinone oxidoreductase 51kDa subunit, iron-sulphur binding domain"/>
    <property type="match status" value="1"/>
</dbReference>
<dbReference type="Gene3D" id="3.10.20.600">
    <property type="match status" value="1"/>
</dbReference>
<dbReference type="Pfam" id="PF10589">
    <property type="entry name" value="NADH_4Fe-4S"/>
    <property type="match status" value="1"/>
</dbReference>
<organism evidence="7">
    <name type="scientific">hydrothermal vent metagenome</name>
    <dbReference type="NCBI Taxonomy" id="652676"/>
    <lineage>
        <taxon>unclassified sequences</taxon>
        <taxon>metagenomes</taxon>
        <taxon>ecological metagenomes</taxon>
    </lineage>
</organism>
<keyword evidence="7" id="KW-0830">Ubiquinone</keyword>
<sequence>MTKAPLNQLLRHPDNCCTDLDEWLHGHGGKALAIALNAPSTLIPTIKAAGLRGLGGSGFPAYRKWQMIAAQHQNGERYLICNGNEDEPGTFKDRLLLEESPHQIIEGALITALATNINHIIFYINPHLQRATEILSNAIAQWQQSDYLQQISEALVKELVLKIIPSPGHYIAGEETAALEAVEDSFPFPRGKPPYPAVAGVHGKPTLVNNIETLANVSHIVRNGAAWFQSLGKGDCSGTKIYCVSGDVTTSGAYELPMGTSLKSLIFQHASGISDNRKLKAVFTGGPSNSILTADELSLALDFDSLKQHNAALGTGAMIVVAEGNPIIPHIAKYLDFFAAASCGQCPPCTSGTREMAQLTRKIAVGSADKHDLDSLISLSELLPGSGRCHLIDGAVTVLKSSLGHFSKEYQGLINKPFS</sequence>
<dbReference type="InterPro" id="IPR037207">
    <property type="entry name" value="Nuop51_4Fe4S-bd_sf"/>
</dbReference>
<name>A0A3B0ZCR8_9ZZZZ</name>
<evidence type="ECO:0000256" key="5">
    <source>
        <dbReference type="ARBA" id="ARBA00023014"/>
    </source>
</evidence>
<dbReference type="EC" id="1.6.5.3" evidence="7"/>
<evidence type="ECO:0000313" key="7">
    <source>
        <dbReference type="EMBL" id="VAW89361.1"/>
    </source>
</evidence>
<keyword evidence="7" id="KW-0560">Oxidoreductase</keyword>
<accession>A0A3B0ZCR8</accession>
<dbReference type="GO" id="GO:0046872">
    <property type="term" value="F:metal ion binding"/>
    <property type="evidence" value="ECO:0007669"/>
    <property type="project" value="UniProtKB-KW"/>
</dbReference>
<dbReference type="PANTHER" id="PTHR43578">
    <property type="entry name" value="NADH-QUINONE OXIDOREDUCTASE SUBUNIT F"/>
    <property type="match status" value="1"/>
</dbReference>
<evidence type="ECO:0000256" key="2">
    <source>
        <dbReference type="ARBA" id="ARBA00022485"/>
    </source>
</evidence>
<dbReference type="InterPro" id="IPR019575">
    <property type="entry name" value="Nuop51_4Fe4S-bd"/>
</dbReference>
<keyword evidence="5" id="KW-0411">Iron-sulfur</keyword>
<dbReference type="Pfam" id="PF01512">
    <property type="entry name" value="Complex1_51K"/>
    <property type="match status" value="1"/>
</dbReference>
<keyword evidence="4" id="KW-0408">Iron</keyword>
<dbReference type="GO" id="GO:0051539">
    <property type="term" value="F:4 iron, 4 sulfur cluster binding"/>
    <property type="evidence" value="ECO:0007669"/>
    <property type="project" value="UniProtKB-KW"/>
</dbReference>
<feature type="domain" description="NADH-ubiquinone oxidoreductase 51kDa subunit iron-sulphur binding" evidence="6">
    <location>
        <begin position="328"/>
        <end position="373"/>
    </location>
</feature>
<dbReference type="PANTHER" id="PTHR43578:SF3">
    <property type="entry name" value="NADH-QUINONE OXIDOREDUCTASE SUBUNIT F"/>
    <property type="match status" value="1"/>
</dbReference>
<dbReference type="SMART" id="SM00928">
    <property type="entry name" value="NADH_4Fe-4S"/>
    <property type="match status" value="1"/>
</dbReference>
<dbReference type="SUPFAM" id="SSF142019">
    <property type="entry name" value="Nqo1 FMN-binding domain-like"/>
    <property type="match status" value="1"/>
</dbReference>
<dbReference type="InterPro" id="IPR011538">
    <property type="entry name" value="Nuo51_FMN-bd"/>
</dbReference>
<evidence type="ECO:0000256" key="1">
    <source>
        <dbReference type="ARBA" id="ARBA00007523"/>
    </source>
</evidence>
<dbReference type="EMBL" id="UOFQ01000130">
    <property type="protein sequence ID" value="VAW89361.1"/>
    <property type="molecule type" value="Genomic_DNA"/>
</dbReference>
<comment type="similarity">
    <text evidence="1">Belongs to the complex I 51 kDa subunit family.</text>
</comment>
<dbReference type="InterPro" id="IPR037225">
    <property type="entry name" value="Nuo51_FMN-bd_sf"/>
</dbReference>